<feature type="transmembrane region" description="Helical" evidence="1">
    <location>
        <begin position="75"/>
        <end position="95"/>
    </location>
</feature>
<feature type="transmembrane region" description="Helical" evidence="1">
    <location>
        <begin position="357"/>
        <end position="382"/>
    </location>
</feature>
<feature type="transmembrane region" description="Helical" evidence="1">
    <location>
        <begin position="302"/>
        <end position="325"/>
    </location>
</feature>
<name>A0A1H7L250_9FIRM</name>
<feature type="transmembrane region" description="Helical" evidence="1">
    <location>
        <begin position="145"/>
        <end position="162"/>
    </location>
</feature>
<evidence type="ECO:0000256" key="1">
    <source>
        <dbReference type="SAM" id="Phobius"/>
    </source>
</evidence>
<organism evidence="2 3">
    <name type="scientific">Pseudobutyrivibrio ruminis</name>
    <dbReference type="NCBI Taxonomy" id="46206"/>
    <lineage>
        <taxon>Bacteria</taxon>
        <taxon>Bacillati</taxon>
        <taxon>Bacillota</taxon>
        <taxon>Clostridia</taxon>
        <taxon>Lachnospirales</taxon>
        <taxon>Lachnospiraceae</taxon>
        <taxon>Pseudobutyrivibrio</taxon>
    </lineage>
</organism>
<proteinExistence type="predicted"/>
<keyword evidence="1" id="KW-0812">Transmembrane</keyword>
<sequence>MENNSVARQAGIGEAFESYQTSQANGGVKRATTKKSNSEVGTAFKWFHATSVNGGAMTIAAVLASYLSVYMTDTLQIPAATCSLIMFIATLWDAINDPMMGVIADNTHSKWGRYRPYFIFAPILLTFFGTMVWVDWGFASTTAKAAYILIMYIGYGMTVTMYTMPQMAILPAAVKRDQERNKIITMGAGACATAFTIGNTFTPNITAFFEGLGVSNGYVPYMLICGALSFVSFWGLFKVSKGKERYLTEPEKNPLKGLGMVLRHKEVYPNIIAWIGASMGYGLMFASSVYYMMYYYERPDLIGIYMGIISIGALVSMVVAMPIFLKVFKTGQRALCVSQITSIVMYVILFFFGKQSFTLLCVLTFLSSITSAMQNALVNILVNDTIDFIMLKEGKTANGLVSAIKGFAQKCGNTVTSSGILAILAVSGYIAGAIGQQPESAMFALNFIKFGAPSVTGIIVILCVVFGPINKYKNEIEEMKAKMHEN</sequence>
<dbReference type="Proteomes" id="UP000182321">
    <property type="component" value="Unassembled WGS sequence"/>
</dbReference>
<protein>
    <submittedName>
        <fullName evidence="2">Na+/melibiose symporter</fullName>
    </submittedName>
</protein>
<feature type="transmembrane region" description="Helical" evidence="1">
    <location>
        <begin position="271"/>
        <end position="296"/>
    </location>
</feature>
<feature type="transmembrane region" description="Helical" evidence="1">
    <location>
        <begin position="415"/>
        <end position="435"/>
    </location>
</feature>
<keyword evidence="1" id="KW-1133">Transmembrane helix</keyword>
<feature type="transmembrane region" description="Helical" evidence="1">
    <location>
        <begin position="218"/>
        <end position="237"/>
    </location>
</feature>
<dbReference type="Gene3D" id="1.20.1250.20">
    <property type="entry name" value="MFS general substrate transporter like domains"/>
    <property type="match status" value="1"/>
</dbReference>
<feature type="transmembrane region" description="Helical" evidence="1">
    <location>
        <begin position="183"/>
        <end position="206"/>
    </location>
</feature>
<dbReference type="AlphaFoldDB" id="A0A1H7L250"/>
<dbReference type="GO" id="GO:0008643">
    <property type="term" value="P:carbohydrate transport"/>
    <property type="evidence" value="ECO:0007669"/>
    <property type="project" value="InterPro"/>
</dbReference>
<evidence type="ECO:0000313" key="2">
    <source>
        <dbReference type="EMBL" id="SEK92870.1"/>
    </source>
</evidence>
<reference evidence="3" key="1">
    <citation type="submission" date="2016-10" db="EMBL/GenBank/DDBJ databases">
        <authorList>
            <person name="Varghese N."/>
        </authorList>
    </citation>
    <scope>NUCLEOTIDE SEQUENCE [LARGE SCALE GENOMIC DNA]</scope>
    <source>
        <strain evidence="3">ACV-9</strain>
    </source>
</reference>
<dbReference type="SUPFAM" id="SSF103473">
    <property type="entry name" value="MFS general substrate transporter"/>
    <property type="match status" value="1"/>
</dbReference>
<keyword evidence="3" id="KW-1185">Reference proteome</keyword>
<dbReference type="PANTHER" id="PTHR11328">
    <property type="entry name" value="MAJOR FACILITATOR SUPERFAMILY DOMAIN-CONTAINING PROTEIN"/>
    <property type="match status" value="1"/>
</dbReference>
<dbReference type="EMBL" id="FNZX01000014">
    <property type="protein sequence ID" value="SEK92870.1"/>
    <property type="molecule type" value="Genomic_DNA"/>
</dbReference>
<gene>
    <name evidence="2" type="ORF">SAMN02910377_02216</name>
</gene>
<dbReference type="InterPro" id="IPR036259">
    <property type="entry name" value="MFS_trans_sf"/>
</dbReference>
<accession>A0A1H7L250</accession>
<dbReference type="PANTHER" id="PTHR11328:SF24">
    <property type="entry name" value="MAJOR FACILITATOR SUPERFAMILY (MFS) PROFILE DOMAIN-CONTAINING PROTEIN"/>
    <property type="match status" value="1"/>
</dbReference>
<evidence type="ECO:0000313" key="3">
    <source>
        <dbReference type="Proteomes" id="UP000182321"/>
    </source>
</evidence>
<dbReference type="GO" id="GO:0015293">
    <property type="term" value="F:symporter activity"/>
    <property type="evidence" value="ECO:0007669"/>
    <property type="project" value="InterPro"/>
</dbReference>
<dbReference type="Pfam" id="PF13347">
    <property type="entry name" value="MFS_2"/>
    <property type="match status" value="1"/>
</dbReference>
<feature type="transmembrane region" description="Helical" evidence="1">
    <location>
        <begin position="334"/>
        <end position="351"/>
    </location>
</feature>
<feature type="transmembrane region" description="Helical" evidence="1">
    <location>
        <begin position="447"/>
        <end position="469"/>
    </location>
</feature>
<keyword evidence="1" id="KW-0472">Membrane</keyword>
<dbReference type="RefSeq" id="WP_083380755.1">
    <property type="nucleotide sequence ID" value="NZ_FNZX01000014.1"/>
</dbReference>
<dbReference type="GO" id="GO:0005886">
    <property type="term" value="C:plasma membrane"/>
    <property type="evidence" value="ECO:0007669"/>
    <property type="project" value="TreeGrafter"/>
</dbReference>
<feature type="transmembrane region" description="Helical" evidence="1">
    <location>
        <begin position="116"/>
        <end position="139"/>
    </location>
</feature>
<feature type="transmembrane region" description="Helical" evidence="1">
    <location>
        <begin position="46"/>
        <end position="69"/>
    </location>
</feature>
<dbReference type="InterPro" id="IPR039672">
    <property type="entry name" value="MFS_2"/>
</dbReference>